<protein>
    <submittedName>
        <fullName evidence="2">ATP-dependent RNA helicase DHH</fullName>
    </submittedName>
</protein>
<feature type="transmembrane region" description="Helical" evidence="1">
    <location>
        <begin position="29"/>
        <end position="51"/>
    </location>
</feature>
<keyword evidence="2" id="KW-0067">ATP-binding</keyword>
<feature type="transmembrane region" description="Helical" evidence="1">
    <location>
        <begin position="124"/>
        <end position="145"/>
    </location>
</feature>
<comment type="caution">
    <text evidence="2">The sequence shown here is derived from an EMBL/GenBank/DDBJ whole genome shotgun (WGS) entry which is preliminary data.</text>
</comment>
<reference evidence="2 3" key="1">
    <citation type="submission" date="2024-03" db="EMBL/GenBank/DDBJ databases">
        <title>The Acrasis kona genome and developmental transcriptomes reveal deep origins of eukaryotic multicellular pathways.</title>
        <authorList>
            <person name="Sheikh S."/>
            <person name="Fu C.-J."/>
            <person name="Brown M.W."/>
            <person name="Baldauf S.L."/>
        </authorList>
    </citation>
    <scope>NUCLEOTIDE SEQUENCE [LARGE SCALE GENOMIC DNA]</scope>
    <source>
        <strain evidence="2 3">ATCC MYA-3509</strain>
    </source>
</reference>
<dbReference type="EMBL" id="JAOPGA020000766">
    <property type="protein sequence ID" value="KAL0481439.1"/>
    <property type="molecule type" value="Genomic_DNA"/>
</dbReference>
<dbReference type="AlphaFoldDB" id="A0AAW2YXR2"/>
<sequence length="212" mass="23763">MSTTTQVTELNIESNTQSPINILQLISTVLSKTSVVVSSASALFLSVWGIILYKNWAHIVVGDNNGCSEKLILNLVLSMCIIDIFSAALGSLSLYLQHTIGQNLKSLSEETQDRYNLYSKVDSIVRFITGFVLGGMKNVMVYLLWFSSCRIQSKQFYEQVHTFLVVVIARVAVSVVLQLTSLLFKYLYNKYESMKTTVDCEQELEMISTSSL</sequence>
<dbReference type="Proteomes" id="UP001431209">
    <property type="component" value="Unassembled WGS sequence"/>
</dbReference>
<keyword evidence="1" id="KW-0472">Membrane</keyword>
<gene>
    <name evidence="2" type="ORF">AKO1_012582</name>
</gene>
<feature type="transmembrane region" description="Helical" evidence="1">
    <location>
        <begin position="71"/>
        <end position="96"/>
    </location>
</feature>
<name>A0AAW2YXR2_9EUKA</name>
<accession>A0AAW2YXR2</accession>
<evidence type="ECO:0000313" key="2">
    <source>
        <dbReference type="EMBL" id="KAL0481439.1"/>
    </source>
</evidence>
<keyword evidence="2" id="KW-0547">Nucleotide-binding</keyword>
<keyword evidence="3" id="KW-1185">Reference proteome</keyword>
<keyword evidence="2" id="KW-0378">Hydrolase</keyword>
<proteinExistence type="predicted"/>
<evidence type="ECO:0000313" key="3">
    <source>
        <dbReference type="Proteomes" id="UP001431209"/>
    </source>
</evidence>
<keyword evidence="1" id="KW-0812">Transmembrane</keyword>
<organism evidence="2 3">
    <name type="scientific">Acrasis kona</name>
    <dbReference type="NCBI Taxonomy" id="1008807"/>
    <lineage>
        <taxon>Eukaryota</taxon>
        <taxon>Discoba</taxon>
        <taxon>Heterolobosea</taxon>
        <taxon>Tetramitia</taxon>
        <taxon>Eutetramitia</taxon>
        <taxon>Acrasidae</taxon>
        <taxon>Acrasis</taxon>
    </lineage>
</organism>
<dbReference type="GO" id="GO:0004386">
    <property type="term" value="F:helicase activity"/>
    <property type="evidence" value="ECO:0007669"/>
    <property type="project" value="UniProtKB-KW"/>
</dbReference>
<keyword evidence="2" id="KW-0347">Helicase</keyword>
<evidence type="ECO:0000256" key="1">
    <source>
        <dbReference type="SAM" id="Phobius"/>
    </source>
</evidence>
<keyword evidence="1" id="KW-1133">Transmembrane helix</keyword>
<feature type="transmembrane region" description="Helical" evidence="1">
    <location>
        <begin position="165"/>
        <end position="188"/>
    </location>
</feature>